<sequence length="266" mass="29679">MSDTSGTFGNWKDRITYVVAEAQLLVFAVLFSLGVAILWIRPSIPGIPPIFFGWFAALILLGPPLIAIFVTGARKLRDRRMTTVHHINGVDDVREKYYVEPELWSQKTVEGPSPYVCNDGDAYEVREFTHHEDIGELVVRGCYMSQMADSKLVTTKTMLEDIHGDLVEAFLELNQLRGRISKMGLQIQGDVINEEAEADERGLMNPRTAVKDRFESAKEDATASDDDEIRDVGQYVDEYTEGHGPRTPVRAEESATEQAATDGGEP</sequence>
<dbReference type="Proteomes" id="UP000510869">
    <property type="component" value="Chromosome"/>
</dbReference>
<protein>
    <submittedName>
        <fullName evidence="3">Uncharacterized protein</fullName>
    </submittedName>
</protein>
<feature type="transmembrane region" description="Helical" evidence="2">
    <location>
        <begin position="15"/>
        <end position="39"/>
    </location>
</feature>
<reference evidence="3 4" key="1">
    <citation type="submission" date="2020-07" db="EMBL/GenBank/DDBJ databases">
        <title>Natrinema (YPL30) sp. nov. and Haloterrigena xxxxxx (YPL8) sp. nov., isolated from a salt mine.</title>
        <authorList>
            <person name="Cui H."/>
        </authorList>
    </citation>
    <scope>NUCLEOTIDE SEQUENCE [LARGE SCALE GENOMIC DNA]</scope>
    <source>
        <strain evidence="3 4">YPL13</strain>
    </source>
</reference>
<proteinExistence type="predicted"/>
<dbReference type="GeneID" id="56144272"/>
<dbReference type="OrthoDB" id="351168at2157"/>
<dbReference type="RefSeq" id="WP_180840323.1">
    <property type="nucleotide sequence ID" value="NZ_CP059154.1"/>
</dbReference>
<dbReference type="KEGG" id="nay:HYG81_13665"/>
<keyword evidence="2" id="KW-1133">Transmembrane helix</keyword>
<organism evidence="3 4">
    <name type="scientific">Natrinema zhouii</name>
    <dbReference type="NCBI Taxonomy" id="1710539"/>
    <lineage>
        <taxon>Archaea</taxon>
        <taxon>Methanobacteriati</taxon>
        <taxon>Methanobacteriota</taxon>
        <taxon>Stenosarchaea group</taxon>
        <taxon>Halobacteria</taxon>
        <taxon>Halobacteriales</taxon>
        <taxon>Natrialbaceae</taxon>
        <taxon>Natrinema</taxon>
    </lineage>
</organism>
<dbReference type="EMBL" id="CP059154">
    <property type="protein sequence ID" value="QLK25133.1"/>
    <property type="molecule type" value="Genomic_DNA"/>
</dbReference>
<feature type="region of interest" description="Disordered" evidence="1">
    <location>
        <begin position="198"/>
        <end position="266"/>
    </location>
</feature>
<evidence type="ECO:0000313" key="4">
    <source>
        <dbReference type="Proteomes" id="UP000510869"/>
    </source>
</evidence>
<evidence type="ECO:0000256" key="1">
    <source>
        <dbReference type="SAM" id="MobiDB-lite"/>
    </source>
</evidence>
<keyword evidence="2" id="KW-0812">Transmembrane</keyword>
<gene>
    <name evidence="3" type="ORF">HYG81_13665</name>
</gene>
<evidence type="ECO:0000313" key="3">
    <source>
        <dbReference type="EMBL" id="QLK25133.1"/>
    </source>
</evidence>
<keyword evidence="2" id="KW-0472">Membrane</keyword>
<feature type="compositionally biased region" description="Basic and acidic residues" evidence="1">
    <location>
        <begin position="240"/>
        <end position="253"/>
    </location>
</feature>
<name>A0A7D6CPS2_9EURY</name>
<dbReference type="AlphaFoldDB" id="A0A7D6CPS2"/>
<feature type="transmembrane region" description="Helical" evidence="2">
    <location>
        <begin position="51"/>
        <end position="71"/>
    </location>
</feature>
<feature type="compositionally biased region" description="Basic and acidic residues" evidence="1">
    <location>
        <begin position="209"/>
        <end position="221"/>
    </location>
</feature>
<keyword evidence="4" id="KW-1185">Reference proteome</keyword>
<accession>A0A7D6CPS2</accession>
<evidence type="ECO:0000256" key="2">
    <source>
        <dbReference type="SAM" id="Phobius"/>
    </source>
</evidence>